<organism evidence="1 2">
    <name type="scientific">Hermetia illucens</name>
    <name type="common">Black soldier fly</name>
    <dbReference type="NCBI Taxonomy" id="343691"/>
    <lineage>
        <taxon>Eukaryota</taxon>
        <taxon>Metazoa</taxon>
        <taxon>Ecdysozoa</taxon>
        <taxon>Arthropoda</taxon>
        <taxon>Hexapoda</taxon>
        <taxon>Insecta</taxon>
        <taxon>Pterygota</taxon>
        <taxon>Neoptera</taxon>
        <taxon>Endopterygota</taxon>
        <taxon>Diptera</taxon>
        <taxon>Brachycera</taxon>
        <taxon>Stratiomyomorpha</taxon>
        <taxon>Stratiomyidae</taxon>
        <taxon>Hermetiinae</taxon>
        <taxon>Hermetia</taxon>
    </lineage>
</organism>
<sequence length="97" mass="11291">MDRVFVQVNLSSKIEKVESKFDVFVTRRAIEKYCKLVVSVSAPRYWDLCISPTYSMVFISLPLSTDACHFYARTIKTYDGIRQAVFSSRFLERGKCF</sequence>
<dbReference type="AlphaFoldDB" id="A0A7R8YWX3"/>
<protein>
    <submittedName>
        <fullName evidence="1">Uncharacterized protein</fullName>
    </submittedName>
</protein>
<dbReference type="InParanoid" id="A0A7R8YWX3"/>
<name>A0A7R8YWX3_HERIL</name>
<dbReference type="Proteomes" id="UP000594454">
    <property type="component" value="Chromosome 3"/>
</dbReference>
<keyword evidence="2" id="KW-1185">Reference proteome</keyword>
<dbReference type="EMBL" id="LR899011">
    <property type="protein sequence ID" value="CAD7085230.1"/>
    <property type="molecule type" value="Genomic_DNA"/>
</dbReference>
<reference evidence="1 2" key="1">
    <citation type="submission" date="2020-11" db="EMBL/GenBank/DDBJ databases">
        <authorList>
            <person name="Wallbank WR R."/>
            <person name="Pardo Diaz C."/>
            <person name="Kozak K."/>
            <person name="Martin S."/>
            <person name="Jiggins C."/>
            <person name="Moest M."/>
            <person name="Warren A I."/>
            <person name="Generalovic N T."/>
            <person name="Byers J.R.P. K."/>
            <person name="Montejo-Kovacevich G."/>
            <person name="Yen C E."/>
        </authorList>
    </citation>
    <scope>NUCLEOTIDE SEQUENCE [LARGE SCALE GENOMIC DNA]</scope>
</reference>
<accession>A0A7R8YWX3</accession>
<gene>
    <name evidence="1" type="ORF">HERILL_LOCUS8083</name>
</gene>
<evidence type="ECO:0000313" key="2">
    <source>
        <dbReference type="Proteomes" id="UP000594454"/>
    </source>
</evidence>
<evidence type="ECO:0000313" key="1">
    <source>
        <dbReference type="EMBL" id="CAD7085230.1"/>
    </source>
</evidence>
<proteinExistence type="predicted"/>